<evidence type="ECO:0000313" key="2">
    <source>
        <dbReference type="EMBL" id="CAK0858263.1"/>
    </source>
</evidence>
<reference evidence="2" key="1">
    <citation type="submission" date="2023-10" db="EMBL/GenBank/DDBJ databases">
        <authorList>
            <person name="Chen Y."/>
            <person name="Shah S."/>
            <person name="Dougan E. K."/>
            <person name="Thang M."/>
            <person name="Chan C."/>
        </authorList>
    </citation>
    <scope>NUCLEOTIDE SEQUENCE [LARGE SCALE GENOMIC DNA]</scope>
</reference>
<evidence type="ECO:0000256" key="1">
    <source>
        <dbReference type="SAM" id="MobiDB-lite"/>
    </source>
</evidence>
<dbReference type="EMBL" id="CAUYUJ010015804">
    <property type="protein sequence ID" value="CAK0858263.1"/>
    <property type="molecule type" value="Genomic_DNA"/>
</dbReference>
<organism evidence="2 3">
    <name type="scientific">Prorocentrum cordatum</name>
    <dbReference type="NCBI Taxonomy" id="2364126"/>
    <lineage>
        <taxon>Eukaryota</taxon>
        <taxon>Sar</taxon>
        <taxon>Alveolata</taxon>
        <taxon>Dinophyceae</taxon>
        <taxon>Prorocentrales</taxon>
        <taxon>Prorocentraceae</taxon>
        <taxon>Prorocentrum</taxon>
    </lineage>
</organism>
<proteinExistence type="predicted"/>
<protein>
    <submittedName>
        <fullName evidence="2">Uncharacterized protein</fullName>
    </submittedName>
</protein>
<feature type="compositionally biased region" description="Basic and acidic residues" evidence="1">
    <location>
        <begin position="1"/>
        <end position="10"/>
    </location>
</feature>
<sequence length="250" mass="26639">MALEGRDLARKERRRLRLPPDLGAHLGAEPTTMVGRHGVERGVEAGALEAARRRLRGKRPLRDGGHVPEAPGDEEAPRPALGDAAPPEDAESVPLVAELHAGGGLALSDELAARGTDVSAGAKVICRRADGRPVLRERVALSEAAAWRAQAFENARGVVPPAAPPMGSRPRWKIGPATFERLCGPQLRRSAARAHPARAAPRNPPRTSGRWPWSGTSRASASRGGGERSARAVRRRWAVASCVEQARLCT</sequence>
<feature type="region of interest" description="Disordered" evidence="1">
    <location>
        <begin position="188"/>
        <end position="230"/>
    </location>
</feature>
<accession>A0ABN9UH49</accession>
<evidence type="ECO:0000313" key="3">
    <source>
        <dbReference type="Proteomes" id="UP001189429"/>
    </source>
</evidence>
<gene>
    <name evidence="2" type="ORF">PCOR1329_LOCUS48108</name>
</gene>
<keyword evidence="3" id="KW-1185">Reference proteome</keyword>
<comment type="caution">
    <text evidence="2">The sequence shown here is derived from an EMBL/GenBank/DDBJ whole genome shotgun (WGS) entry which is preliminary data.</text>
</comment>
<feature type="region of interest" description="Disordered" evidence="1">
    <location>
        <begin position="1"/>
        <end position="89"/>
    </location>
</feature>
<dbReference type="Proteomes" id="UP001189429">
    <property type="component" value="Unassembled WGS sequence"/>
</dbReference>
<name>A0ABN9UH49_9DINO</name>